<dbReference type="SMART" id="SM00584">
    <property type="entry name" value="TLDc"/>
    <property type="match status" value="1"/>
</dbReference>
<dbReference type="Pfam" id="PF07534">
    <property type="entry name" value="TLD"/>
    <property type="match status" value="1"/>
</dbReference>
<feature type="compositionally biased region" description="Low complexity" evidence="1">
    <location>
        <begin position="309"/>
        <end position="318"/>
    </location>
</feature>
<feature type="region of interest" description="Disordered" evidence="1">
    <location>
        <begin position="562"/>
        <end position="619"/>
    </location>
</feature>
<feature type="compositionally biased region" description="Gly residues" evidence="1">
    <location>
        <begin position="319"/>
        <end position="346"/>
    </location>
</feature>
<protein>
    <recommendedName>
        <fullName evidence="2">TLDc domain-containing protein</fullName>
    </recommendedName>
</protein>
<reference evidence="3 4" key="1">
    <citation type="journal article" date="2007" name="Science">
        <title>The Chlamydomonas genome reveals the evolution of key animal and plant functions.</title>
        <authorList>
            <person name="Merchant S.S."/>
            <person name="Prochnik S.E."/>
            <person name="Vallon O."/>
            <person name="Harris E.H."/>
            <person name="Karpowicz S.J."/>
            <person name="Witman G.B."/>
            <person name="Terry A."/>
            <person name="Salamov A."/>
            <person name="Fritz-Laylin L.K."/>
            <person name="Marechal-Drouard L."/>
            <person name="Marshall W.F."/>
            <person name="Qu L.H."/>
            <person name="Nelson D.R."/>
            <person name="Sanderfoot A.A."/>
            <person name="Spalding M.H."/>
            <person name="Kapitonov V.V."/>
            <person name="Ren Q."/>
            <person name="Ferris P."/>
            <person name="Lindquist E."/>
            <person name="Shapiro H."/>
            <person name="Lucas S.M."/>
            <person name="Grimwood J."/>
            <person name="Schmutz J."/>
            <person name="Cardol P."/>
            <person name="Cerutti H."/>
            <person name="Chanfreau G."/>
            <person name="Chen C.L."/>
            <person name="Cognat V."/>
            <person name="Croft M.T."/>
            <person name="Dent R."/>
            <person name="Dutcher S."/>
            <person name="Fernandez E."/>
            <person name="Fukuzawa H."/>
            <person name="Gonzalez-Ballester D."/>
            <person name="Gonzalez-Halphen D."/>
            <person name="Hallmann A."/>
            <person name="Hanikenne M."/>
            <person name="Hippler M."/>
            <person name="Inwood W."/>
            <person name="Jabbari K."/>
            <person name="Kalanon M."/>
            <person name="Kuras R."/>
            <person name="Lefebvre P.A."/>
            <person name="Lemaire S.D."/>
            <person name="Lobanov A.V."/>
            <person name="Lohr M."/>
            <person name="Manuell A."/>
            <person name="Meier I."/>
            <person name="Mets L."/>
            <person name="Mittag M."/>
            <person name="Mittelmeier T."/>
            <person name="Moroney J.V."/>
            <person name="Moseley J."/>
            <person name="Napoli C."/>
            <person name="Nedelcu A.M."/>
            <person name="Niyogi K."/>
            <person name="Novoselov S.V."/>
            <person name="Paulsen I.T."/>
            <person name="Pazour G."/>
            <person name="Purton S."/>
            <person name="Ral J.P."/>
            <person name="Riano-Pachon D.M."/>
            <person name="Riekhof W."/>
            <person name="Rymarquis L."/>
            <person name="Schroda M."/>
            <person name="Stern D."/>
            <person name="Umen J."/>
            <person name="Willows R."/>
            <person name="Wilson N."/>
            <person name="Zimmer S.L."/>
            <person name="Allmer J."/>
            <person name="Balk J."/>
            <person name="Bisova K."/>
            <person name="Chen C.J."/>
            <person name="Elias M."/>
            <person name="Gendler K."/>
            <person name="Hauser C."/>
            <person name="Lamb M.R."/>
            <person name="Ledford H."/>
            <person name="Long J.C."/>
            <person name="Minagawa J."/>
            <person name="Page M.D."/>
            <person name="Pan J."/>
            <person name="Pootakham W."/>
            <person name="Roje S."/>
            <person name="Rose A."/>
            <person name="Stahlberg E."/>
            <person name="Terauchi A.M."/>
            <person name="Yang P."/>
            <person name="Ball S."/>
            <person name="Bowler C."/>
            <person name="Dieckmann C.L."/>
            <person name="Gladyshev V.N."/>
            <person name="Green P."/>
            <person name="Jorgensen R."/>
            <person name="Mayfield S."/>
            <person name="Mueller-Roeber B."/>
            <person name="Rajamani S."/>
            <person name="Sayre R.T."/>
            <person name="Brokstein P."/>
            <person name="Dubchak I."/>
            <person name="Goodstein D."/>
            <person name="Hornick L."/>
            <person name="Huang Y.W."/>
            <person name="Jhaveri J."/>
            <person name="Luo Y."/>
            <person name="Martinez D."/>
            <person name="Ngau W.C."/>
            <person name="Otillar B."/>
            <person name="Poliakov A."/>
            <person name="Porter A."/>
            <person name="Szajkowski L."/>
            <person name="Werner G."/>
            <person name="Zhou K."/>
            <person name="Grigoriev I.V."/>
            <person name="Rokhsar D.S."/>
            <person name="Grossman A.R."/>
        </authorList>
    </citation>
    <scope>NUCLEOTIDE SEQUENCE [LARGE SCALE GENOMIC DNA]</scope>
    <source>
        <strain evidence="4">CC-503</strain>
    </source>
</reference>
<feature type="region of interest" description="Disordered" evidence="1">
    <location>
        <begin position="309"/>
        <end position="362"/>
    </location>
</feature>
<dbReference type="Proteomes" id="UP000006906">
    <property type="component" value="Chromosome 10"/>
</dbReference>
<feature type="compositionally biased region" description="Low complexity" evidence="1">
    <location>
        <begin position="244"/>
        <end position="258"/>
    </location>
</feature>
<keyword evidence="4" id="KW-1185">Reference proteome</keyword>
<name>A0A2K3DA95_CHLRE</name>
<dbReference type="InParanoid" id="A0A2K3DA95"/>
<feature type="compositionally biased region" description="Low complexity" evidence="1">
    <location>
        <begin position="347"/>
        <end position="358"/>
    </location>
</feature>
<feature type="compositionally biased region" description="Basic and acidic residues" evidence="1">
    <location>
        <begin position="609"/>
        <end position="619"/>
    </location>
</feature>
<dbReference type="GeneID" id="5716155"/>
<dbReference type="STRING" id="3055.A0A2K3DA95"/>
<dbReference type="KEGG" id="cre:CHLRE_10g436950v5"/>
<feature type="compositionally biased region" description="Gly residues" evidence="1">
    <location>
        <begin position="574"/>
        <end position="585"/>
    </location>
</feature>
<dbReference type="OMA" id="HFALYVE"/>
<evidence type="ECO:0000256" key="1">
    <source>
        <dbReference type="SAM" id="MobiDB-lite"/>
    </source>
</evidence>
<dbReference type="PANTHER" id="PTHR23354">
    <property type="entry name" value="NUCLEOLAR PROTEIN 7/ESTROGEN RECEPTOR COACTIVATOR-RELATED"/>
    <property type="match status" value="1"/>
</dbReference>
<dbReference type="RefSeq" id="XP_042920133.1">
    <property type="nucleotide sequence ID" value="XM_043066736.1"/>
</dbReference>
<evidence type="ECO:0000313" key="3">
    <source>
        <dbReference type="EMBL" id="PNW77447.1"/>
    </source>
</evidence>
<dbReference type="ExpressionAtlas" id="A0A2K3DA95">
    <property type="expression patterns" value="baseline"/>
</dbReference>
<dbReference type="InterPro" id="IPR006571">
    <property type="entry name" value="TLDc_dom"/>
</dbReference>
<dbReference type="EMBL" id="CM008971">
    <property type="protein sequence ID" value="PNW77447.1"/>
    <property type="molecule type" value="Genomic_DNA"/>
</dbReference>
<evidence type="ECO:0000259" key="2">
    <source>
        <dbReference type="PROSITE" id="PS51886"/>
    </source>
</evidence>
<sequence length="619" mass="62615">MKFVSWLVGSKPKSPELKEAEAAFSETERKDIEAHYNVVYKQFQAAYLGGRGAAPKGLDARHLGLLVGPLWGCLEPLLAADVFTLLASPDDGLVHLEQLLITKAKLERLGEDACLDTTFRMLDVHREGELRADALAAGMVSGVRMSLAAAAAVNAAAAGPGAGAAAGAAGAGGLGVAAGAKSAVGAGAGAAEAGAGQGGAAAAQEVAEQEAAVAIAAAVKALDGSSLMQQALAVCRGALLPQEPASSSSPSPPSAAASTLSSGGGWTPELKSARMSPDEYRRWTKRCPALHKALAGLLRHVGSAPTAAAATSGTASGTGTPGQGLAAGVGQGRGGGAGGGGGGGGPTATTPSSSGGSTHRQASAVLAQQYRHELPPVLAQLGKLSVSATLLQPMWMWLLSARLPPAQRCEWRLLFSSARDGKSFNTFFGRVSATPGPTLLLIRDKGGALFGGYASQPWAKSGNFYGDVSCAIFSLLPAVQVYPATGINDNIQWCGVGFSQLPGGLGFGGAAGARGHFALYVEPSLDSGMSRPIATFGNSSSLASEQVFQIDTLECWLLQPPEDEDAASGSDNNHGGGPRRGGGGSSSILDKAAEDRAIMKMAGMNLHSEGVRDEPLEED</sequence>
<dbReference type="OrthoDB" id="26679at2759"/>
<proteinExistence type="predicted"/>
<feature type="region of interest" description="Disordered" evidence="1">
    <location>
        <begin position="242"/>
        <end position="273"/>
    </location>
</feature>
<dbReference type="Gramene" id="PNW77447">
    <property type="protein sequence ID" value="PNW77447"/>
    <property type="gene ID" value="CHLRE_10g436950v5"/>
</dbReference>
<evidence type="ECO:0000313" key="4">
    <source>
        <dbReference type="Proteomes" id="UP000006906"/>
    </source>
</evidence>
<accession>A0A2K3DA95</accession>
<gene>
    <name evidence="3" type="ORF">CHLRE_10g436950v5</name>
</gene>
<feature type="domain" description="TLDc" evidence="2">
    <location>
        <begin position="389"/>
        <end position="559"/>
    </location>
</feature>
<dbReference type="PROSITE" id="PS51886">
    <property type="entry name" value="TLDC"/>
    <property type="match status" value="1"/>
</dbReference>
<dbReference type="AlphaFoldDB" id="A0A2K3DA95"/>
<organism evidence="3 4">
    <name type="scientific">Chlamydomonas reinhardtii</name>
    <name type="common">Chlamydomonas smithii</name>
    <dbReference type="NCBI Taxonomy" id="3055"/>
    <lineage>
        <taxon>Eukaryota</taxon>
        <taxon>Viridiplantae</taxon>
        <taxon>Chlorophyta</taxon>
        <taxon>core chlorophytes</taxon>
        <taxon>Chlorophyceae</taxon>
        <taxon>CS clade</taxon>
        <taxon>Chlamydomonadales</taxon>
        <taxon>Chlamydomonadaceae</taxon>
        <taxon>Chlamydomonas</taxon>
    </lineage>
</organism>
<dbReference type="PANTHER" id="PTHR23354:SF126">
    <property type="entry name" value="CONSERVED TLD DOMAIN PROTEIN"/>
    <property type="match status" value="1"/>
</dbReference>